<feature type="transmembrane region" description="Helical" evidence="12">
    <location>
        <begin position="764"/>
        <end position="784"/>
    </location>
</feature>
<keyword evidence="8 12" id="KW-1133">Transmembrane helix</keyword>
<evidence type="ECO:0000256" key="5">
    <source>
        <dbReference type="ARBA" id="ARBA00022679"/>
    </source>
</evidence>
<dbReference type="EMBL" id="AWNI01000013">
    <property type="protein sequence ID" value="ETS61884.1"/>
    <property type="molecule type" value="Genomic_DNA"/>
</dbReference>
<comment type="pathway">
    <text evidence="2">Glycolipid biosynthesis; glycosylphosphatidylinositol-anchor biosynthesis.</text>
</comment>
<feature type="compositionally biased region" description="Low complexity" evidence="11">
    <location>
        <begin position="35"/>
        <end position="48"/>
    </location>
</feature>
<reference evidence="13 14" key="1">
    <citation type="journal article" date="2014" name="Genome Announc.">
        <title>Genome sequence of the basidiomycetous fungus Pseudozyma aphidis DSM70725, an efficient producer of biosurfactant mannosylerythritol lipids.</title>
        <authorList>
            <person name="Lorenz S."/>
            <person name="Guenther M."/>
            <person name="Grumaz C."/>
            <person name="Rupp S."/>
            <person name="Zibek S."/>
            <person name="Sohn K."/>
        </authorList>
    </citation>
    <scope>NUCLEOTIDE SEQUENCE [LARGE SCALE GENOMIC DNA]</scope>
    <source>
        <strain evidence="14">ATCC 32657 / CBS 517.83 / DSM 70725 / JCM 10318 / NBRC 10182 / NRRL Y-7954 / St-0401</strain>
    </source>
</reference>
<accession>W3VK18</accession>
<feature type="transmembrane region" description="Helical" evidence="12">
    <location>
        <begin position="907"/>
        <end position="929"/>
    </location>
</feature>
<evidence type="ECO:0000256" key="2">
    <source>
        <dbReference type="ARBA" id="ARBA00004687"/>
    </source>
</evidence>
<dbReference type="InterPro" id="IPR039524">
    <property type="entry name" value="PIGO/GPI13"/>
</dbReference>
<evidence type="ECO:0000256" key="8">
    <source>
        <dbReference type="ARBA" id="ARBA00022989"/>
    </source>
</evidence>
<dbReference type="Gene3D" id="3.40.720.10">
    <property type="entry name" value="Alkaline Phosphatase, subunit A"/>
    <property type="match status" value="1"/>
</dbReference>
<dbReference type="Pfam" id="PF01663">
    <property type="entry name" value="Phosphodiest"/>
    <property type="match status" value="1"/>
</dbReference>
<dbReference type="InterPro" id="IPR037675">
    <property type="entry name" value="PIG-O_N"/>
</dbReference>
<keyword evidence="6 12" id="KW-0812">Transmembrane</keyword>
<dbReference type="AlphaFoldDB" id="W3VK18"/>
<dbReference type="GO" id="GO:0005789">
    <property type="term" value="C:endoplasmic reticulum membrane"/>
    <property type="evidence" value="ECO:0007669"/>
    <property type="project" value="UniProtKB-SubCell"/>
</dbReference>
<evidence type="ECO:0000256" key="6">
    <source>
        <dbReference type="ARBA" id="ARBA00022692"/>
    </source>
</evidence>
<dbReference type="InterPro" id="IPR017850">
    <property type="entry name" value="Alkaline_phosphatase_core_sf"/>
</dbReference>
<dbReference type="UniPathway" id="UPA00196"/>
<feature type="transmembrane region" description="Helical" evidence="12">
    <location>
        <begin position="1153"/>
        <end position="1175"/>
    </location>
</feature>
<dbReference type="HOGENOM" id="CLU_004298_1_1_1"/>
<dbReference type="OrthoDB" id="272139at2759"/>
<dbReference type="GO" id="GO:0006506">
    <property type="term" value="P:GPI anchor biosynthetic process"/>
    <property type="evidence" value="ECO:0007669"/>
    <property type="project" value="UniProtKB-UniPathway"/>
</dbReference>
<feature type="transmembrane region" description="Helical" evidence="12">
    <location>
        <begin position="981"/>
        <end position="999"/>
    </location>
</feature>
<feature type="transmembrane region" description="Helical" evidence="12">
    <location>
        <begin position="601"/>
        <end position="620"/>
    </location>
</feature>
<evidence type="ECO:0000256" key="4">
    <source>
        <dbReference type="ARBA" id="ARBA00022502"/>
    </source>
</evidence>
<dbReference type="CDD" id="cd16023">
    <property type="entry name" value="GPI_EPT_3"/>
    <property type="match status" value="1"/>
</dbReference>
<dbReference type="PANTHER" id="PTHR23071">
    <property type="entry name" value="PHOSPHATIDYLINOSITOL GLYCAN"/>
    <property type="match status" value="1"/>
</dbReference>
<gene>
    <name evidence="13" type="ORF">PaG_03993</name>
</gene>
<feature type="region of interest" description="Disordered" evidence="11">
    <location>
        <begin position="1"/>
        <end position="60"/>
    </location>
</feature>
<comment type="subcellular location">
    <subcellularLocation>
        <location evidence="1">Endoplasmic reticulum membrane</location>
        <topology evidence="1">Multi-pass membrane protein</topology>
    </subcellularLocation>
</comment>
<feature type="transmembrane region" description="Helical" evidence="12">
    <location>
        <begin position="869"/>
        <end position="887"/>
    </location>
</feature>
<dbReference type="GO" id="GO:0051377">
    <property type="term" value="F:mannose-ethanolamine phosphotransferase activity"/>
    <property type="evidence" value="ECO:0007669"/>
    <property type="project" value="InterPro"/>
</dbReference>
<proteinExistence type="inferred from homology"/>
<feature type="transmembrane region" description="Helical" evidence="12">
    <location>
        <begin position="1020"/>
        <end position="1039"/>
    </location>
</feature>
<feature type="transmembrane region" description="Helical" evidence="12">
    <location>
        <begin position="1114"/>
        <end position="1133"/>
    </location>
</feature>
<protein>
    <submittedName>
        <fullName evidence="13">Uncharacterized protein</fullName>
    </submittedName>
</protein>
<dbReference type="SUPFAM" id="SSF53649">
    <property type="entry name" value="Alkaline phosphatase-like"/>
    <property type="match status" value="1"/>
</dbReference>
<feature type="transmembrane region" description="Helical" evidence="12">
    <location>
        <begin position="67"/>
        <end position="90"/>
    </location>
</feature>
<keyword evidence="10" id="KW-0325">Glycoprotein</keyword>
<name>W3VK18_MOEAP</name>
<keyword evidence="9 12" id="KW-0472">Membrane</keyword>
<keyword evidence="7" id="KW-0256">Endoplasmic reticulum</keyword>
<feature type="transmembrane region" description="Helical" evidence="12">
    <location>
        <begin position="1070"/>
        <end position="1094"/>
    </location>
</feature>
<evidence type="ECO:0000256" key="11">
    <source>
        <dbReference type="SAM" id="MobiDB-lite"/>
    </source>
</evidence>
<feature type="transmembrane region" description="Helical" evidence="12">
    <location>
        <begin position="737"/>
        <end position="758"/>
    </location>
</feature>
<dbReference type="PANTHER" id="PTHR23071:SF1">
    <property type="entry name" value="GPI ETHANOLAMINE PHOSPHATE TRANSFERASE 3"/>
    <property type="match status" value="1"/>
</dbReference>
<feature type="transmembrane region" description="Helical" evidence="12">
    <location>
        <begin position="950"/>
        <end position="975"/>
    </location>
</feature>
<evidence type="ECO:0000313" key="13">
    <source>
        <dbReference type="EMBL" id="ETS61884.1"/>
    </source>
</evidence>
<dbReference type="InterPro" id="IPR002591">
    <property type="entry name" value="Phosphodiest/P_Trfase"/>
</dbReference>
<evidence type="ECO:0000256" key="9">
    <source>
        <dbReference type="ARBA" id="ARBA00023136"/>
    </source>
</evidence>
<feature type="transmembrane region" description="Helical" evidence="12">
    <location>
        <begin position="836"/>
        <end position="857"/>
    </location>
</feature>
<organism evidence="13 14">
    <name type="scientific">Moesziomyces aphidis</name>
    <name type="common">Pseudozyma aphidis</name>
    <dbReference type="NCBI Taxonomy" id="84754"/>
    <lineage>
        <taxon>Eukaryota</taxon>
        <taxon>Fungi</taxon>
        <taxon>Dikarya</taxon>
        <taxon>Basidiomycota</taxon>
        <taxon>Ustilaginomycotina</taxon>
        <taxon>Ustilaginomycetes</taxon>
        <taxon>Ustilaginales</taxon>
        <taxon>Ustilaginaceae</taxon>
        <taxon>Moesziomyces</taxon>
    </lineage>
</organism>
<evidence type="ECO:0000256" key="12">
    <source>
        <dbReference type="SAM" id="Phobius"/>
    </source>
</evidence>
<keyword evidence="14" id="KW-1185">Reference proteome</keyword>
<evidence type="ECO:0000313" key="14">
    <source>
        <dbReference type="Proteomes" id="UP000019462"/>
    </source>
</evidence>
<evidence type="ECO:0000256" key="7">
    <source>
        <dbReference type="ARBA" id="ARBA00022824"/>
    </source>
</evidence>
<sequence>MPTSALNPAPEVNMATPQHPAFGGSALRQRRSSHSSHSSQSSHSSHSSYAARHPDRVPPKAASPNRAFLAVIGVLALVLLQTFAGLWLFVKGFLLTRHELLGANNCTRPADSAWTLPAPPTAFDDATLLKWAEMLDPQTGVGECRLKPTHSKAIVIVVDALRYDFIAPPPAAGSVSERVDLAWKPNPHYHSVLTLPAQLTAQHGSPVHAKRPGPAGFLAHFVADPPTTTLQRLKGLTAGTLPTFFEAGANFGSAGTGVGRVHEDTWIAQLRASILAQRGADARAGLVFAGDDTWATVLPGLFDNDTMWTYDSFNVEDLDTVDRGVESRLLPFLQPQHPDRKAGVHDHWRLLVGHTLGVDHVGHRFGASHEKMATKLGEMQRFLQNVTDAMDDDTLLVVLGDHGMDEHGDHGGDGELEVGAGIWMYAKSGFGHTARGGKMDAAEYISTPELEALLPSRIAFSPLPSPPYGGHRSIPQIDLVPTLALLLGVGVPYSNLGSVVPELFAHPDTLLRALRITATQMRTYLAAYATQSPDLTAFRPELDTRWLAAVRADAELAAALHGRAAQADVEALWRKAAQAYHAFNRVSLVSARSVWAQFDQVRIGLGLLVLVLGLASAWVLRSGARAGLIGRLDADPADGDAKVERASSGAEELGRVVYAAVRTPALVGGATGAAAAVATQLVPAGVANLTLLDGLLAGSAVGSQLGLLLSASSANLRRSIRSQESDSAAVPTTTRALDAAGWIVLLLHAGSFASNSLLIFEDRFVLLASAVLFLLRGAFAVGAASTQRQQVRLGLMAVVALLLVRAASMPRVCREEQGASCTSTFFAGTAALNSPYVMVGSYAAAYALPRVVAWFLAQSRSYVGVAPMFFTWALRPALMLGAGYWVLDWAVALNAVQASGEAARVEWVKGWVAVVALGLPGVAVVFWVFAPLCLEIRREAAEAEGEKAKVTILGYSNSLGSSYVLLVGAVFAVLFLVTQPAGQLALAAVLVAALAAMELGDAERDRVVLHRQRTETPAGAVHLCAGEVASLALLGYMGLFGSGHQATLASIQWRVAFLTSPTLSYPLSPLLVALNSFGAVSLLPPLLVVLSVVWNATPLPRGSGRKMPTPSVMLHALLTLALYNALLLTASAALAGTLFSRHLMLFKVWTPRFMLAATVALLAQAAAIAAALAGWHTANKVNTIFGTEFA</sequence>
<evidence type="ECO:0000256" key="3">
    <source>
        <dbReference type="ARBA" id="ARBA00008695"/>
    </source>
</evidence>
<comment type="caution">
    <text evidence="13">The sequence shown here is derived from an EMBL/GenBank/DDBJ whole genome shotgun (WGS) entry which is preliminary data.</text>
</comment>
<evidence type="ECO:0000256" key="1">
    <source>
        <dbReference type="ARBA" id="ARBA00004477"/>
    </source>
</evidence>
<evidence type="ECO:0000256" key="10">
    <source>
        <dbReference type="ARBA" id="ARBA00023180"/>
    </source>
</evidence>
<comment type="similarity">
    <text evidence="3">Belongs to the PIGG/PIGN/PIGO family. PIGO subfamily.</text>
</comment>
<keyword evidence="4" id="KW-0337">GPI-anchor biosynthesis</keyword>
<keyword evidence="5" id="KW-0808">Transferase</keyword>
<dbReference type="Proteomes" id="UP000019462">
    <property type="component" value="Unassembled WGS sequence"/>
</dbReference>